<evidence type="ECO:0000256" key="2">
    <source>
        <dbReference type="ARBA" id="ARBA00022723"/>
    </source>
</evidence>
<dbReference type="InterPro" id="IPR051134">
    <property type="entry name" value="PPP_phosphatase"/>
</dbReference>
<evidence type="ECO:0000256" key="1">
    <source>
        <dbReference type="ARBA" id="ARBA00001936"/>
    </source>
</evidence>
<dbReference type="InterPro" id="IPR006186">
    <property type="entry name" value="Ser/Thr-sp_prot-phosphatase"/>
</dbReference>
<comment type="cofactor">
    <cofactor evidence="1">
        <name>Mn(2+)</name>
        <dbReference type="ChEBI" id="CHEBI:29035"/>
    </cofactor>
</comment>
<dbReference type="InterPro" id="IPR029052">
    <property type="entry name" value="Metallo-depent_PP-like"/>
</dbReference>
<sequence>MFDLLWTDPTSQQGRIPNPRGVTTAFGPDVTKAFCTANNLRYIIRSHESQMEGYSMSHEGQCITIFSAPNYCDEMGNKGAFIHLTKNLNPEFHQFEASPHPKVEKFANKMLL</sequence>
<keyword evidence="3" id="KW-0464">Manganese</keyword>
<proteinExistence type="predicted"/>
<protein>
    <submittedName>
        <fullName evidence="5">Serine/threonine-protein phosphatase 5 (Trinotate prediction)</fullName>
    </submittedName>
</protein>
<evidence type="ECO:0000256" key="3">
    <source>
        <dbReference type="ARBA" id="ARBA00023211"/>
    </source>
</evidence>
<dbReference type="GO" id="GO:0016787">
    <property type="term" value="F:hydrolase activity"/>
    <property type="evidence" value="ECO:0007669"/>
    <property type="project" value="InterPro"/>
</dbReference>
<keyword evidence="2" id="KW-0479">Metal-binding</keyword>
<accession>A0A6G3MKS1</accession>
<dbReference type="SMART" id="SM00156">
    <property type="entry name" value="PP2Ac"/>
    <property type="match status" value="1"/>
</dbReference>
<dbReference type="Gene3D" id="3.60.21.10">
    <property type="match status" value="1"/>
</dbReference>
<dbReference type="GO" id="GO:0046872">
    <property type="term" value="F:metal ion binding"/>
    <property type="evidence" value="ECO:0007669"/>
    <property type="project" value="UniProtKB-KW"/>
</dbReference>
<dbReference type="SUPFAM" id="SSF56300">
    <property type="entry name" value="Metallo-dependent phosphatases"/>
    <property type="match status" value="1"/>
</dbReference>
<organism evidence="5">
    <name type="scientific">Henneguya salminicola</name>
    <name type="common">Myxosporean</name>
    <dbReference type="NCBI Taxonomy" id="69463"/>
    <lineage>
        <taxon>Eukaryota</taxon>
        <taxon>Metazoa</taxon>
        <taxon>Cnidaria</taxon>
        <taxon>Myxozoa</taxon>
        <taxon>Myxosporea</taxon>
        <taxon>Bivalvulida</taxon>
        <taxon>Platysporina</taxon>
        <taxon>Myxobolidae</taxon>
        <taxon>Henneguya</taxon>
    </lineage>
</organism>
<dbReference type="PRINTS" id="PR00114">
    <property type="entry name" value="STPHPHTASE"/>
</dbReference>
<dbReference type="PANTHER" id="PTHR45668">
    <property type="entry name" value="SERINE/THREONINE-PROTEIN PHOSPHATASE 5-RELATED"/>
    <property type="match status" value="1"/>
</dbReference>
<evidence type="ECO:0000313" key="5">
    <source>
        <dbReference type="EMBL" id="NDJ94635.1"/>
    </source>
</evidence>
<dbReference type="AlphaFoldDB" id="A0A6G3MKS1"/>
<dbReference type="PANTHER" id="PTHR45668:SF5">
    <property type="entry name" value="SERINE_THREONINE-PROTEIN PHOSPHATASE 5"/>
    <property type="match status" value="1"/>
</dbReference>
<dbReference type="EMBL" id="GHBP01010138">
    <property type="protein sequence ID" value="NDJ94635.1"/>
    <property type="molecule type" value="Transcribed_RNA"/>
</dbReference>
<feature type="domain" description="Serine/threonine specific protein phosphatases" evidence="4">
    <location>
        <begin position="1"/>
        <end position="99"/>
    </location>
</feature>
<reference evidence="5" key="1">
    <citation type="submission" date="2018-11" db="EMBL/GenBank/DDBJ databases">
        <title>Henneguya salminicola genome and transcriptome.</title>
        <authorList>
            <person name="Yahalomi D."/>
            <person name="Atkinson S.D."/>
            <person name="Neuhof M."/>
            <person name="Chang E.S."/>
            <person name="Philippe H."/>
            <person name="Cartwright P."/>
            <person name="Bartholomew J.L."/>
            <person name="Huchon D."/>
        </authorList>
    </citation>
    <scope>NUCLEOTIDE SEQUENCE</scope>
    <source>
        <strain evidence="5">Hz1</strain>
        <tissue evidence="5">Whole</tissue>
    </source>
</reference>
<name>A0A6G3MKS1_HENSL</name>
<evidence type="ECO:0000259" key="4">
    <source>
        <dbReference type="SMART" id="SM00156"/>
    </source>
</evidence>